<dbReference type="Proteomes" id="UP000773614">
    <property type="component" value="Unassembled WGS sequence"/>
</dbReference>
<evidence type="ECO:0000313" key="3">
    <source>
        <dbReference type="EMBL" id="MYZ46288.1"/>
    </source>
</evidence>
<gene>
    <name evidence="3" type="ORF">E4O86_00925</name>
</gene>
<sequence>MDWLSENWLWVVIGLAFIAMHMFGHGGHGGHGHRGRRNRAGREDRSGPVDRPDDNAPPAHRH</sequence>
<evidence type="ECO:0000313" key="4">
    <source>
        <dbReference type="Proteomes" id="UP000773614"/>
    </source>
</evidence>
<accession>A0A964T0T6</accession>
<keyword evidence="2" id="KW-0472">Membrane</keyword>
<keyword evidence="4" id="KW-1185">Reference proteome</keyword>
<keyword evidence="2" id="KW-1133">Transmembrane helix</keyword>
<dbReference type="AlphaFoldDB" id="A0A964T0T6"/>
<protein>
    <submittedName>
        <fullName evidence="3">DUF2933 domain-containing protein</fullName>
    </submittedName>
</protein>
<proteinExistence type="predicted"/>
<feature type="region of interest" description="Disordered" evidence="1">
    <location>
        <begin position="26"/>
        <end position="62"/>
    </location>
</feature>
<dbReference type="RefSeq" id="WP_161138637.1">
    <property type="nucleotide sequence ID" value="NZ_SPKJ01000002.1"/>
</dbReference>
<reference evidence="3" key="1">
    <citation type="submission" date="2019-03" db="EMBL/GenBank/DDBJ databases">
        <title>Afifella sp. nov., isolated from activated sludge.</title>
        <authorList>
            <person name="Li Q."/>
            <person name="Liu Y."/>
        </authorList>
    </citation>
    <scope>NUCLEOTIDE SEQUENCE</scope>
    <source>
        <strain evidence="3">L72</strain>
    </source>
</reference>
<dbReference type="EMBL" id="SPKJ01000002">
    <property type="protein sequence ID" value="MYZ46288.1"/>
    <property type="molecule type" value="Genomic_DNA"/>
</dbReference>
<comment type="caution">
    <text evidence="3">The sequence shown here is derived from an EMBL/GenBank/DDBJ whole genome shotgun (WGS) entry which is preliminary data.</text>
</comment>
<feature type="transmembrane region" description="Helical" evidence="2">
    <location>
        <begin position="7"/>
        <end position="27"/>
    </location>
</feature>
<organism evidence="3 4">
    <name type="scientific">Propylenella binzhouense</name>
    <dbReference type="NCBI Taxonomy" id="2555902"/>
    <lineage>
        <taxon>Bacteria</taxon>
        <taxon>Pseudomonadati</taxon>
        <taxon>Pseudomonadota</taxon>
        <taxon>Alphaproteobacteria</taxon>
        <taxon>Hyphomicrobiales</taxon>
        <taxon>Propylenellaceae</taxon>
        <taxon>Propylenella</taxon>
    </lineage>
</organism>
<feature type="compositionally biased region" description="Basic residues" evidence="1">
    <location>
        <begin position="28"/>
        <end position="39"/>
    </location>
</feature>
<evidence type="ECO:0000256" key="1">
    <source>
        <dbReference type="SAM" id="MobiDB-lite"/>
    </source>
</evidence>
<dbReference type="InterPro" id="IPR021682">
    <property type="entry name" value="DUF2933"/>
</dbReference>
<keyword evidence="2" id="KW-0812">Transmembrane</keyword>
<feature type="compositionally biased region" description="Basic and acidic residues" evidence="1">
    <location>
        <begin position="40"/>
        <end position="54"/>
    </location>
</feature>
<dbReference type="Pfam" id="PF11666">
    <property type="entry name" value="DUF2933"/>
    <property type="match status" value="1"/>
</dbReference>
<evidence type="ECO:0000256" key="2">
    <source>
        <dbReference type="SAM" id="Phobius"/>
    </source>
</evidence>
<name>A0A964T0T6_9HYPH</name>